<proteinExistence type="predicted"/>
<sequence>MKTQKKYRIEQGPYIISERKFGYLNDYPTLSRPAPMLEYNTISNAINKKINKDKKLRNKYINHEEQLKLFKKTYFIDNCDEYIELFKQNPINPEPELMKWWLGNRNSSKITQEIDSIIQGSTKFMMNKINMIEKGESITKGDLYSSMKEMINRIVLWNPYGYNLLFAPIYSTAKYRFKQLLKNKVIYAEDMDLNSLYEKFRSIKKTKEFKFFESDLSKQDRQTDAHSLAFEYMLYEKLGVPIHINNFYKLQHKNTRLTHSNFRTQTKPKRHTGQTTVGFGNIINNMRTYAQLFNDKEFDFVCLLGDDLLAGMDCNIDFKKLSKYVQVYHNMESTYTVKEESGLFCQLIVTRTEYNYLICPNIIRLEDRLRSLYRIGENVFEDVIIPKIISYCWLIGKNDDTDTICRKYQYPEVKYNNYTLQELIYCNALYHECGEYDILIIYENMIKCMLNPSLNIVTQEIITDIQMGKKSMK</sequence>
<dbReference type="InterPro" id="IPR001788">
    <property type="entry name" value="RNA-dep_RNA_pol_alsuvir"/>
</dbReference>
<dbReference type="GO" id="GO:0006351">
    <property type="term" value="P:DNA-templated transcription"/>
    <property type="evidence" value="ECO:0007669"/>
    <property type="project" value="InterPro"/>
</dbReference>
<dbReference type="GO" id="GO:0003723">
    <property type="term" value="F:RNA binding"/>
    <property type="evidence" value="ECO:0007669"/>
    <property type="project" value="InterPro"/>
</dbReference>
<dbReference type="EMBL" id="MN032863">
    <property type="protein sequence ID" value="QDH86707.1"/>
    <property type="molecule type" value="Genomic_DNA"/>
</dbReference>
<keyword evidence="4" id="KW-0696">RNA-directed RNA polymerase</keyword>
<evidence type="ECO:0000259" key="3">
    <source>
        <dbReference type="Pfam" id="PF00978"/>
    </source>
</evidence>
<name>A0A514CZB7_9VIRU</name>
<evidence type="ECO:0000313" key="4">
    <source>
        <dbReference type="EMBL" id="QDH86707.1"/>
    </source>
</evidence>
<dbReference type="GO" id="GO:0003968">
    <property type="term" value="F:RNA-directed RNA polymerase activity"/>
    <property type="evidence" value="ECO:0007669"/>
    <property type="project" value="UniProtKB-KW"/>
</dbReference>
<evidence type="ECO:0000256" key="1">
    <source>
        <dbReference type="ARBA" id="ARBA00022679"/>
    </source>
</evidence>
<dbReference type="CDD" id="cd23255">
    <property type="entry name" value="Endornaviridae_RdRp"/>
    <property type="match status" value="1"/>
</dbReference>
<evidence type="ECO:0000256" key="2">
    <source>
        <dbReference type="ARBA" id="ARBA00022695"/>
    </source>
</evidence>
<gene>
    <name evidence="4" type="ORF">H1Rhizo272897_000001</name>
</gene>
<dbReference type="SUPFAM" id="SSF56672">
    <property type="entry name" value="DNA/RNA polymerases"/>
    <property type="match status" value="1"/>
</dbReference>
<protein>
    <submittedName>
        <fullName evidence="4">RNA-dependent RNA polymerase</fullName>
    </submittedName>
</protein>
<organism evidence="4">
    <name type="scientific">Riboviria sp</name>
    <dbReference type="NCBI Taxonomy" id="2585031"/>
    <lineage>
        <taxon>Viruses</taxon>
        <taxon>Riboviria</taxon>
    </lineage>
</organism>
<dbReference type="InterPro" id="IPR043502">
    <property type="entry name" value="DNA/RNA_pol_sf"/>
</dbReference>
<keyword evidence="2" id="KW-0548">Nucleotidyltransferase</keyword>
<reference evidence="4" key="1">
    <citation type="submission" date="2019-05" db="EMBL/GenBank/DDBJ databases">
        <title>Metatranscriptomic reconstruction reveals RNA viruses with the potential to shape carbon cycling in soil.</title>
        <authorList>
            <person name="Starr E.P."/>
            <person name="Nuccio E."/>
            <person name="Pett-Ridge J."/>
            <person name="Banfield J.F."/>
            <person name="Firestone M.K."/>
        </authorList>
    </citation>
    <scope>NUCLEOTIDE SEQUENCE</scope>
    <source>
        <strain evidence="4">H1_Rhizo_27_scaffold_2897</strain>
    </source>
</reference>
<keyword evidence="1" id="KW-0808">Transferase</keyword>
<accession>A0A514CZB7</accession>
<feature type="domain" description="RNA-dependent RNA polymerase alsuviricetes" evidence="3">
    <location>
        <begin position="65"/>
        <end position="369"/>
    </location>
</feature>
<dbReference type="Pfam" id="PF00978">
    <property type="entry name" value="RdRP_2"/>
    <property type="match status" value="1"/>
</dbReference>